<dbReference type="PANTHER" id="PTHR33619:SF3">
    <property type="entry name" value="POLYSACCHARIDE EXPORT PROTEIN GFCE-RELATED"/>
    <property type="match status" value="1"/>
</dbReference>
<organism evidence="4 5">
    <name type="scientific">Acidiphilium rubrum</name>
    <dbReference type="NCBI Taxonomy" id="526"/>
    <lineage>
        <taxon>Bacteria</taxon>
        <taxon>Pseudomonadati</taxon>
        <taxon>Pseudomonadota</taxon>
        <taxon>Alphaproteobacteria</taxon>
        <taxon>Acetobacterales</taxon>
        <taxon>Acidocellaceae</taxon>
        <taxon>Acidiphilium</taxon>
    </lineage>
</organism>
<dbReference type="PANTHER" id="PTHR33619">
    <property type="entry name" value="POLYSACCHARIDE EXPORT PROTEIN GFCE-RELATED"/>
    <property type="match status" value="1"/>
</dbReference>
<dbReference type="Gene3D" id="3.30.1950.10">
    <property type="entry name" value="wza like domain"/>
    <property type="match status" value="1"/>
</dbReference>
<evidence type="ECO:0000259" key="3">
    <source>
        <dbReference type="Pfam" id="PF02563"/>
    </source>
</evidence>
<dbReference type="NCBIfam" id="TIGR03027">
    <property type="entry name" value="pepcterm_export"/>
    <property type="match status" value="1"/>
</dbReference>
<name>A0A8G2CMF0_ACIRU</name>
<dbReference type="RefSeq" id="WP_029313091.1">
    <property type="nucleotide sequence ID" value="NZ_FTNE01000020.1"/>
</dbReference>
<dbReference type="Gene3D" id="3.10.560.10">
    <property type="entry name" value="Outer membrane lipoprotein wza domain like"/>
    <property type="match status" value="1"/>
</dbReference>
<evidence type="ECO:0000256" key="1">
    <source>
        <dbReference type="ARBA" id="ARBA00022729"/>
    </source>
</evidence>
<dbReference type="Pfam" id="PF02563">
    <property type="entry name" value="Poly_export"/>
    <property type="match status" value="1"/>
</dbReference>
<comment type="caution">
    <text evidence="4">The sequence shown here is derived from an EMBL/GenBank/DDBJ whole genome shotgun (WGS) entry which is preliminary data.</text>
</comment>
<dbReference type="GO" id="GO:0015159">
    <property type="term" value="F:polysaccharide transmembrane transporter activity"/>
    <property type="evidence" value="ECO:0007669"/>
    <property type="project" value="InterPro"/>
</dbReference>
<gene>
    <name evidence="4" type="ORF">SAMN05421828_12025</name>
</gene>
<sequence length="203" mass="21472">MWRGPMVIALSVLSLSACTAPDSGSVRPPATSTAALPYRIGPADTLSVFVYGAPDLSVHGIPVRPDGRIAIPLVPSIVAAGKTPQELGVEITHKLSKFVRDPNVTVIVDSFHGMMGSEIRVIGGGSKPIAVPYVDHITMLDLVTDMGGLPKFAAGNDAYVIRRTPQGDRKIPVRLGALINQGDMSQDIPLMPGDILVIPQTMF</sequence>
<dbReference type="EMBL" id="FTNE01000020">
    <property type="protein sequence ID" value="SIR22546.1"/>
    <property type="molecule type" value="Genomic_DNA"/>
</dbReference>
<evidence type="ECO:0000313" key="5">
    <source>
        <dbReference type="Proteomes" id="UP000186308"/>
    </source>
</evidence>
<feature type="signal peptide" evidence="2">
    <location>
        <begin position="1"/>
        <end position="19"/>
    </location>
</feature>
<dbReference type="Proteomes" id="UP000186308">
    <property type="component" value="Unassembled WGS sequence"/>
</dbReference>
<dbReference type="InterPro" id="IPR003715">
    <property type="entry name" value="Poly_export_N"/>
</dbReference>
<dbReference type="InterPro" id="IPR017477">
    <property type="entry name" value="PEP-CTERM_polysacc_export"/>
</dbReference>
<feature type="chain" id="PRO_5034030509" evidence="2">
    <location>
        <begin position="20"/>
        <end position="203"/>
    </location>
</feature>
<reference evidence="4 5" key="1">
    <citation type="submission" date="2017-01" db="EMBL/GenBank/DDBJ databases">
        <authorList>
            <person name="Varghese N."/>
            <person name="Submissions S."/>
        </authorList>
    </citation>
    <scope>NUCLEOTIDE SEQUENCE [LARGE SCALE GENOMIC DNA]</scope>
    <source>
        <strain evidence="4 5">ATCC 35905</strain>
    </source>
</reference>
<dbReference type="OrthoDB" id="9808421at2"/>
<evidence type="ECO:0000256" key="2">
    <source>
        <dbReference type="SAM" id="SignalP"/>
    </source>
</evidence>
<dbReference type="InterPro" id="IPR049712">
    <property type="entry name" value="Poly_export"/>
</dbReference>
<keyword evidence="1 2" id="KW-0732">Signal</keyword>
<protein>
    <submittedName>
        <fullName evidence="4">Polysaccharide export outer membrane protein</fullName>
    </submittedName>
</protein>
<evidence type="ECO:0000313" key="4">
    <source>
        <dbReference type="EMBL" id="SIR22546.1"/>
    </source>
</evidence>
<dbReference type="PROSITE" id="PS51257">
    <property type="entry name" value="PROKAR_LIPOPROTEIN"/>
    <property type="match status" value="1"/>
</dbReference>
<proteinExistence type="predicted"/>
<dbReference type="AlphaFoldDB" id="A0A8G2CMF0"/>
<feature type="domain" description="Polysaccharide export protein N-terminal" evidence="3">
    <location>
        <begin position="36"/>
        <end position="108"/>
    </location>
</feature>
<accession>A0A8G2CMF0</accession>
<keyword evidence="5" id="KW-1185">Reference proteome</keyword>